<dbReference type="Proteomes" id="UP001500547">
    <property type="component" value="Unassembled WGS sequence"/>
</dbReference>
<feature type="domain" description="ACT" evidence="1">
    <location>
        <begin position="54"/>
        <end position="133"/>
    </location>
</feature>
<evidence type="ECO:0000313" key="2">
    <source>
        <dbReference type="EMBL" id="GAA5159481.1"/>
    </source>
</evidence>
<proteinExistence type="predicted"/>
<name>A0ABP9QBN3_9RHOO</name>
<dbReference type="InterPro" id="IPR045865">
    <property type="entry name" value="ACT-like_dom_sf"/>
</dbReference>
<dbReference type="Gene3D" id="3.30.70.260">
    <property type="match status" value="1"/>
</dbReference>
<dbReference type="InterPro" id="IPR016867">
    <property type="entry name" value="GcvR"/>
</dbReference>
<dbReference type="EMBL" id="BAABLD010000002">
    <property type="protein sequence ID" value="GAA5159481.1"/>
    <property type="molecule type" value="Genomic_DNA"/>
</dbReference>
<accession>A0ABP9QBN3</accession>
<sequence length="139" mass="14854">MTHLAGKFAGLVRVDVPAERADALLAALRIFEPLRVVVEVATPGAPDSIRRSLRLDLVGHDRIGIVREVTQVLARHAVNVESLETRTSAAPMSGETLFHATALLLAPTELGIGDLQKDLEAISAEMQVDIALGQEEDAS</sequence>
<dbReference type="PANTHER" id="PTHR34875:SF6">
    <property type="entry name" value="UPF0237 PROTEIN MJ1558"/>
    <property type="match status" value="1"/>
</dbReference>
<reference evidence="3" key="1">
    <citation type="journal article" date="2019" name="Int. J. Syst. Evol. Microbiol.">
        <title>The Global Catalogue of Microorganisms (GCM) 10K type strain sequencing project: providing services to taxonomists for standard genome sequencing and annotation.</title>
        <authorList>
            <consortium name="The Broad Institute Genomics Platform"/>
            <consortium name="The Broad Institute Genome Sequencing Center for Infectious Disease"/>
            <person name="Wu L."/>
            <person name="Ma J."/>
        </authorList>
    </citation>
    <scope>NUCLEOTIDE SEQUENCE [LARGE SCALE GENOMIC DNA]</scope>
    <source>
        <strain evidence="3">JCM 18715</strain>
    </source>
</reference>
<dbReference type="SUPFAM" id="SSF55021">
    <property type="entry name" value="ACT-like"/>
    <property type="match status" value="1"/>
</dbReference>
<evidence type="ECO:0000313" key="3">
    <source>
        <dbReference type="Proteomes" id="UP001500547"/>
    </source>
</evidence>
<dbReference type="InterPro" id="IPR050990">
    <property type="entry name" value="UPF0237/GcvR_regulator"/>
</dbReference>
<organism evidence="2 3">
    <name type="scientific">Viridibacterium curvum</name>
    <dbReference type="NCBI Taxonomy" id="1101404"/>
    <lineage>
        <taxon>Bacteria</taxon>
        <taxon>Pseudomonadati</taxon>
        <taxon>Pseudomonadota</taxon>
        <taxon>Betaproteobacteria</taxon>
        <taxon>Rhodocyclales</taxon>
        <taxon>Rhodocyclaceae</taxon>
        <taxon>Viridibacterium</taxon>
    </lineage>
</organism>
<dbReference type="Pfam" id="PF01842">
    <property type="entry name" value="ACT"/>
    <property type="match status" value="1"/>
</dbReference>
<gene>
    <name evidence="2" type="ORF">GCM10025770_05790</name>
</gene>
<dbReference type="PIRSF" id="PIRSF028103">
    <property type="entry name" value="GcvR"/>
    <property type="match status" value="1"/>
</dbReference>
<dbReference type="PANTHER" id="PTHR34875">
    <property type="entry name" value="UPF0237 PROTEIN MJ1558"/>
    <property type="match status" value="1"/>
</dbReference>
<comment type="caution">
    <text evidence="2">The sequence shown here is derived from an EMBL/GenBank/DDBJ whole genome shotgun (WGS) entry which is preliminary data.</text>
</comment>
<protein>
    <recommendedName>
        <fullName evidence="1">ACT domain-containing protein</fullName>
    </recommendedName>
</protein>
<evidence type="ECO:0000259" key="1">
    <source>
        <dbReference type="PROSITE" id="PS51671"/>
    </source>
</evidence>
<dbReference type="InterPro" id="IPR002912">
    <property type="entry name" value="ACT_dom"/>
</dbReference>
<keyword evidence="3" id="KW-1185">Reference proteome</keyword>
<dbReference type="CDD" id="cd04869">
    <property type="entry name" value="ACT_GcvR_2"/>
    <property type="match status" value="1"/>
</dbReference>
<dbReference type="PROSITE" id="PS51671">
    <property type="entry name" value="ACT"/>
    <property type="match status" value="1"/>
</dbReference>